<keyword evidence="3 7" id="KW-0812">Transmembrane</keyword>
<reference key="2">
    <citation type="submission" date="2011-04" db="EMBL/GenBank/DDBJ databases">
        <title>High-quality genome sequence of Pichia pastoris CBS 7435.</title>
        <authorList>
            <person name="Kueberl A."/>
            <person name="Schneider J."/>
            <person name="Thallinger G.G."/>
            <person name="Anderl I."/>
            <person name="Wibberg D."/>
            <person name="Hajek T."/>
            <person name="Jaenicke S."/>
            <person name="Brinkrolf K."/>
            <person name="Goesmann A."/>
            <person name="Szczepanowski R."/>
            <person name="Puehler A."/>
            <person name="Schwab H."/>
            <person name="Glieder A."/>
            <person name="Pichler H."/>
        </authorList>
    </citation>
    <scope>NUCLEOTIDE SEQUENCE</scope>
    <source>
        <strain>CBS 7435</strain>
    </source>
</reference>
<dbReference type="InterPro" id="IPR036259">
    <property type="entry name" value="MFS_trans_sf"/>
</dbReference>
<feature type="compositionally biased region" description="Polar residues" evidence="6">
    <location>
        <begin position="1"/>
        <end position="11"/>
    </location>
</feature>
<evidence type="ECO:0000256" key="2">
    <source>
        <dbReference type="ARBA" id="ARBA00022448"/>
    </source>
</evidence>
<feature type="transmembrane region" description="Helical" evidence="7">
    <location>
        <begin position="343"/>
        <end position="360"/>
    </location>
</feature>
<keyword evidence="4 7" id="KW-1133">Transmembrane helix</keyword>
<evidence type="ECO:0000256" key="5">
    <source>
        <dbReference type="ARBA" id="ARBA00023136"/>
    </source>
</evidence>
<feature type="transmembrane region" description="Helical" evidence="7">
    <location>
        <begin position="398"/>
        <end position="418"/>
    </location>
</feature>
<reference evidence="8 9" key="3">
    <citation type="journal article" date="2016" name="FEMS Yeast Res.">
        <title>Curation of the genome annotation of Pichia pastoris (Komagataella phaffii) CBS7435 from gene level to protein function.</title>
        <authorList>
            <person name="Valli M."/>
            <person name="Tatto N.E."/>
            <person name="Peymann A."/>
            <person name="Gruber C."/>
            <person name="Landes N."/>
            <person name="Ekker H."/>
            <person name="Thallinger G.G."/>
            <person name="Mattanovich D."/>
            <person name="Gasser B."/>
            <person name="Graf A.B."/>
        </authorList>
    </citation>
    <scope>GENOME REANNOTATION</scope>
    <source>
        <strain evidence="8 9">ATCC 76273 / CBS 7435 / CECT 11047 / NRRL Y-11430 / Wegner 21-1</strain>
    </source>
</reference>
<gene>
    <name evidence="8" type="ordered locus">PP7435_Chr1-1581</name>
</gene>
<evidence type="ECO:0000256" key="4">
    <source>
        <dbReference type="ARBA" id="ARBA00022989"/>
    </source>
</evidence>
<dbReference type="InterPro" id="IPR011701">
    <property type="entry name" value="MFS"/>
</dbReference>
<feature type="transmembrane region" description="Helical" evidence="7">
    <location>
        <begin position="367"/>
        <end position="386"/>
    </location>
</feature>
<evidence type="ECO:0000256" key="6">
    <source>
        <dbReference type="SAM" id="MobiDB-lite"/>
    </source>
</evidence>
<evidence type="ECO:0000256" key="1">
    <source>
        <dbReference type="ARBA" id="ARBA00004141"/>
    </source>
</evidence>
<feature type="region of interest" description="Disordered" evidence="6">
    <location>
        <begin position="1"/>
        <end position="36"/>
    </location>
</feature>
<dbReference type="AlphaFoldDB" id="F2QQL3"/>
<feature type="transmembrane region" description="Helical" evidence="7">
    <location>
        <begin position="465"/>
        <end position="483"/>
    </location>
</feature>
<dbReference type="Gene3D" id="1.20.1250.20">
    <property type="entry name" value="MFS general substrate transporter like domains"/>
    <property type="match status" value="1"/>
</dbReference>
<dbReference type="PANTHER" id="PTHR43791:SF29">
    <property type="entry name" value="MAJOR FACILITATOR SUPERFAMILY (MFS) PROFILE DOMAIN-CONTAINING PROTEIN"/>
    <property type="match status" value="1"/>
</dbReference>
<feature type="transmembrane region" description="Helical" evidence="7">
    <location>
        <begin position="191"/>
        <end position="211"/>
    </location>
</feature>
<dbReference type="HOGENOM" id="CLU_001265_2_2_1"/>
<name>F2QQL3_KOMPC</name>
<dbReference type="EMBL" id="FR839628">
    <property type="protein sequence ID" value="CCA37691.1"/>
    <property type="molecule type" value="Genomic_DNA"/>
</dbReference>
<keyword evidence="5 7" id="KW-0472">Membrane</keyword>
<dbReference type="SUPFAM" id="SSF103473">
    <property type="entry name" value="MFS general substrate transporter"/>
    <property type="match status" value="1"/>
</dbReference>
<sequence>MSGRSVGSKSEGNSKLDKASVNSGDSTEKNPVLVDTKRIEDYETDSSESLHHVFAEPAVADYYRKVYEESEYECRELFDPELTWTKQEEKKILRKNDWNVTFWCFIMFTALNFDRYNISQALADDMLDDLNLTTNDYNVGRTINLAAITNKAGFYITRGLLGAAQGGFICDICLWMSYFYNHEEFGTRLSFFYISNPLTSALSSLLALPLLKISTSALPEGWRWMFLLEGIGTLLVGLYSFFKMPPSVVHTKAWFRKKGWYTEREEKILVNKVLRDDPTKGDMNNRQPVSLRELKKALLDYDMWPIYGIRILGDIGVAPAANYMTLTLRKLGFSTLKTNALNIPRNIITIFTMIGLSYLAEYFDERALALFTLPVWFLSCLFPLRYWPGAQVDAWGTYALLTVVLSAAPTWPISIAWCSVNSNSVRNRAVSAALVNMFSQAGGIIASNIYRQDDAPLYHRGNEQLIGIAFGTAGLCLFARFVYYPYRNKQKERAWNKLTKEEQEQYSDTTTDDGNKRIDFRFKY</sequence>
<feature type="transmembrane region" description="Helical" evidence="7">
    <location>
        <begin position="223"/>
        <end position="242"/>
    </location>
</feature>
<dbReference type="GO" id="GO:0016020">
    <property type="term" value="C:membrane"/>
    <property type="evidence" value="ECO:0007669"/>
    <property type="project" value="UniProtKB-SubCell"/>
</dbReference>
<reference evidence="8 9" key="1">
    <citation type="journal article" date="2011" name="J. Biotechnol.">
        <title>High-quality genome sequence of Pichia pastoris CBS7435.</title>
        <authorList>
            <person name="Kuberl A."/>
            <person name="Schneider J."/>
            <person name="Thallinger G.G."/>
            <person name="Anderl I."/>
            <person name="Wibberg D."/>
            <person name="Hajek T."/>
            <person name="Jaenicke S."/>
            <person name="Brinkrolf K."/>
            <person name="Goesmann A."/>
            <person name="Szczepanowski R."/>
            <person name="Puhler A."/>
            <person name="Schwab H."/>
            <person name="Glieder A."/>
            <person name="Pichler H."/>
        </authorList>
    </citation>
    <scope>NUCLEOTIDE SEQUENCE [LARGE SCALE GENOMIC DNA]</scope>
    <source>
        <strain evidence="9">ATCC 76273 / CBS 7435 / CECT 11047 / NRRL Y-11430 / Wegner 21-1</strain>
    </source>
</reference>
<dbReference type="Proteomes" id="UP000006853">
    <property type="component" value="Chromosome 1"/>
</dbReference>
<feature type="transmembrane region" description="Helical" evidence="7">
    <location>
        <begin position="160"/>
        <end position="179"/>
    </location>
</feature>
<organism evidence="8 9">
    <name type="scientific">Komagataella phaffii (strain ATCC 76273 / CBS 7435 / CECT 11047 / NRRL Y-11430 / Wegner 21-1)</name>
    <name type="common">Yeast</name>
    <name type="synonym">Pichia pastoris</name>
    <dbReference type="NCBI Taxonomy" id="981350"/>
    <lineage>
        <taxon>Eukaryota</taxon>
        <taxon>Fungi</taxon>
        <taxon>Dikarya</taxon>
        <taxon>Ascomycota</taxon>
        <taxon>Saccharomycotina</taxon>
        <taxon>Pichiomycetes</taxon>
        <taxon>Pichiales</taxon>
        <taxon>Pichiaceae</taxon>
        <taxon>Komagataella</taxon>
    </lineage>
</organism>
<evidence type="ECO:0000313" key="9">
    <source>
        <dbReference type="Proteomes" id="UP000006853"/>
    </source>
</evidence>
<keyword evidence="2" id="KW-0813">Transport</keyword>
<dbReference type="PANTHER" id="PTHR43791">
    <property type="entry name" value="PERMEASE-RELATED"/>
    <property type="match status" value="1"/>
</dbReference>
<dbReference type="GO" id="GO:0022857">
    <property type="term" value="F:transmembrane transporter activity"/>
    <property type="evidence" value="ECO:0007669"/>
    <property type="project" value="InterPro"/>
</dbReference>
<feature type="transmembrane region" description="Helical" evidence="7">
    <location>
        <begin position="430"/>
        <end position="450"/>
    </location>
</feature>
<keyword evidence="9" id="KW-1185">Reference proteome</keyword>
<comment type="subcellular location">
    <subcellularLocation>
        <location evidence="1">Membrane</location>
        <topology evidence="1">Multi-pass membrane protein</topology>
    </subcellularLocation>
</comment>
<dbReference type="Pfam" id="PF07690">
    <property type="entry name" value="MFS_1"/>
    <property type="match status" value="1"/>
</dbReference>
<evidence type="ECO:0000256" key="3">
    <source>
        <dbReference type="ARBA" id="ARBA00022692"/>
    </source>
</evidence>
<evidence type="ECO:0000256" key="7">
    <source>
        <dbReference type="SAM" id="Phobius"/>
    </source>
</evidence>
<proteinExistence type="predicted"/>
<accession>F2QQL3</accession>
<evidence type="ECO:0000313" key="8">
    <source>
        <dbReference type="EMBL" id="CCA37691.1"/>
    </source>
</evidence>
<protein>
    <submittedName>
        <fullName evidence="8">Putative allantoate permease</fullName>
    </submittedName>
</protein>